<evidence type="ECO:0000256" key="1">
    <source>
        <dbReference type="SAM" id="MobiDB-lite"/>
    </source>
</evidence>
<dbReference type="Gene3D" id="3.40.50.1820">
    <property type="entry name" value="alpha/beta hydrolase"/>
    <property type="match status" value="1"/>
</dbReference>
<dbReference type="InterPro" id="IPR022742">
    <property type="entry name" value="Hydrolase_4"/>
</dbReference>
<evidence type="ECO:0000259" key="2">
    <source>
        <dbReference type="Pfam" id="PF12146"/>
    </source>
</evidence>
<dbReference type="InterPro" id="IPR029058">
    <property type="entry name" value="AB_hydrolase_fold"/>
</dbReference>
<sequence>MEPDLLGPPYERQTIDLGRDDEGPVLATLVRRRATRDSDRAVLYVHGFVDYFFQTHLADFFVEQGWHFYALDLRKHGRSLLPHQTPNFCADLAEYFPELDAAARIIRETDGIRTLLVNGHSTGGLITPLWAHARRTAGIIDGLFLNSPFFDLNLPWLVRRPMVAALCGLTRLGRRLPYRAIPVGLPDVYGRSLHADHQGEWSYDLGWKPVAGFPIRAGWLAAIRRAQRQLHAGLDIPVPILVSSSSRSFRGRRWHDSATAADAVLDVAQMARWAPKLGRHVTLIRFDGALHDLTLSGPAVRQQVFTELSRWVSAYVVSSDAPESAPASPSSRRHPSAAGATGTDSAPARAPAPARAARPQDAPNGPRPAPAP</sequence>
<reference evidence="3" key="1">
    <citation type="submission" date="2020-10" db="EMBL/GenBank/DDBJ databases">
        <title>Sequencing the genomes of 1000 actinobacteria strains.</title>
        <authorList>
            <person name="Klenk H.-P."/>
        </authorList>
    </citation>
    <scope>NUCLEOTIDE SEQUENCE</scope>
    <source>
        <strain evidence="3">DSM 46832</strain>
    </source>
</reference>
<dbReference type="AlphaFoldDB" id="A0A927M4Y7"/>
<feature type="domain" description="Serine aminopeptidase S33" evidence="2">
    <location>
        <begin position="38"/>
        <end position="245"/>
    </location>
</feature>
<keyword evidence="3" id="KW-0378">Hydrolase</keyword>
<comment type="caution">
    <text evidence="3">The sequence shown here is derived from an EMBL/GenBank/DDBJ whole genome shotgun (WGS) entry which is preliminary data.</text>
</comment>
<evidence type="ECO:0000313" key="4">
    <source>
        <dbReference type="Proteomes" id="UP000649753"/>
    </source>
</evidence>
<name>A0A927M4Y7_9ACTN</name>
<dbReference type="PANTHER" id="PTHR11614">
    <property type="entry name" value="PHOSPHOLIPASE-RELATED"/>
    <property type="match status" value="1"/>
</dbReference>
<dbReference type="InterPro" id="IPR051044">
    <property type="entry name" value="MAG_DAG_Lipase"/>
</dbReference>
<dbReference type="SUPFAM" id="SSF53474">
    <property type="entry name" value="alpha/beta-Hydrolases"/>
    <property type="match status" value="1"/>
</dbReference>
<feature type="region of interest" description="Disordered" evidence="1">
    <location>
        <begin position="321"/>
        <end position="372"/>
    </location>
</feature>
<organism evidence="3 4">
    <name type="scientific">Plantactinospora soyae</name>
    <dbReference type="NCBI Taxonomy" id="1544732"/>
    <lineage>
        <taxon>Bacteria</taxon>
        <taxon>Bacillati</taxon>
        <taxon>Actinomycetota</taxon>
        <taxon>Actinomycetes</taxon>
        <taxon>Micromonosporales</taxon>
        <taxon>Micromonosporaceae</taxon>
        <taxon>Plantactinospora</taxon>
    </lineage>
</organism>
<gene>
    <name evidence="3" type="ORF">H4W31_000193</name>
</gene>
<evidence type="ECO:0000313" key="3">
    <source>
        <dbReference type="EMBL" id="MBE1484555.1"/>
    </source>
</evidence>
<dbReference type="Proteomes" id="UP000649753">
    <property type="component" value="Unassembled WGS sequence"/>
</dbReference>
<dbReference type="EMBL" id="JADBEB010000001">
    <property type="protein sequence ID" value="MBE1484555.1"/>
    <property type="molecule type" value="Genomic_DNA"/>
</dbReference>
<feature type="compositionally biased region" description="Low complexity" evidence="1">
    <location>
        <begin position="321"/>
        <end position="359"/>
    </location>
</feature>
<dbReference type="RefSeq" id="WP_192764897.1">
    <property type="nucleotide sequence ID" value="NZ_JADBEB010000001.1"/>
</dbReference>
<dbReference type="GO" id="GO:0016787">
    <property type="term" value="F:hydrolase activity"/>
    <property type="evidence" value="ECO:0007669"/>
    <property type="project" value="UniProtKB-KW"/>
</dbReference>
<keyword evidence="4" id="KW-1185">Reference proteome</keyword>
<protein>
    <submittedName>
        <fullName evidence="3">Alpha-beta hydrolase superfamily lysophospholipase</fullName>
    </submittedName>
</protein>
<proteinExistence type="predicted"/>
<accession>A0A927M4Y7</accession>
<dbReference type="Pfam" id="PF12146">
    <property type="entry name" value="Hydrolase_4"/>
    <property type="match status" value="1"/>
</dbReference>